<dbReference type="STRING" id="559304.G8Y0W0"/>
<dbReference type="HOGENOM" id="CLU_066299_0_0_1"/>
<accession>G8Y0W0</accession>
<feature type="domain" description="Transcriptional regulatory protein RXT2 N-terminal" evidence="2">
    <location>
        <begin position="34"/>
        <end position="169"/>
    </location>
</feature>
<dbReference type="InParanoid" id="G8Y0W0"/>
<gene>
    <name evidence="3" type="primary">Piso0_004953</name>
    <name evidence="3" type="ORF">GNLVRS01_PISO0N04721g</name>
</gene>
<dbReference type="eggNOG" id="ENOG502QU3T">
    <property type="taxonomic scope" value="Eukaryota"/>
</dbReference>
<proteinExistence type="predicted"/>
<feature type="compositionally biased region" description="Basic and acidic residues" evidence="1">
    <location>
        <begin position="204"/>
        <end position="230"/>
    </location>
</feature>
<feature type="region of interest" description="Disordered" evidence="1">
    <location>
        <begin position="186"/>
        <end position="248"/>
    </location>
</feature>
<keyword evidence="4" id="KW-1185">Reference proteome</keyword>
<dbReference type="AlphaFoldDB" id="G8Y0W0"/>
<name>G8Y0W0_PICSO</name>
<dbReference type="EMBL" id="FO082046">
    <property type="protein sequence ID" value="CCE86463.1"/>
    <property type="molecule type" value="Genomic_DNA"/>
</dbReference>
<dbReference type="GO" id="GO:0005829">
    <property type="term" value="C:cytosol"/>
    <property type="evidence" value="ECO:0007669"/>
    <property type="project" value="TreeGrafter"/>
</dbReference>
<dbReference type="GO" id="GO:0033698">
    <property type="term" value="C:Rpd3L complex"/>
    <property type="evidence" value="ECO:0007669"/>
    <property type="project" value="TreeGrafter"/>
</dbReference>
<dbReference type="InterPro" id="IPR013904">
    <property type="entry name" value="RXT2_N"/>
</dbReference>
<dbReference type="InterPro" id="IPR039602">
    <property type="entry name" value="Rxt2"/>
</dbReference>
<dbReference type="PANTHER" id="PTHR28232">
    <property type="entry name" value="TRANSCRIPTIONAL REGULATORY PROTEIN RXT2"/>
    <property type="match status" value="1"/>
</dbReference>
<evidence type="ECO:0000259" key="2">
    <source>
        <dbReference type="Pfam" id="PF08595"/>
    </source>
</evidence>
<evidence type="ECO:0000313" key="4">
    <source>
        <dbReference type="Proteomes" id="UP000005222"/>
    </source>
</evidence>
<evidence type="ECO:0000256" key="1">
    <source>
        <dbReference type="SAM" id="MobiDB-lite"/>
    </source>
</evidence>
<dbReference type="Pfam" id="PF08595">
    <property type="entry name" value="RXT2_N"/>
    <property type="match status" value="1"/>
</dbReference>
<organism evidence="3 4">
    <name type="scientific">Pichia sorbitophila (strain ATCC MYA-4447 / BCRC 22081 / CBS 7064 / NBRC 10061 / NRRL Y-12695)</name>
    <name type="common">Hybrid yeast</name>
    <dbReference type="NCBI Taxonomy" id="559304"/>
    <lineage>
        <taxon>Eukaryota</taxon>
        <taxon>Fungi</taxon>
        <taxon>Dikarya</taxon>
        <taxon>Ascomycota</taxon>
        <taxon>Saccharomycotina</taxon>
        <taxon>Pichiomycetes</taxon>
        <taxon>Debaryomycetaceae</taxon>
        <taxon>Millerozyma</taxon>
    </lineage>
</organism>
<dbReference type="Proteomes" id="UP000005222">
    <property type="component" value="Chromosome N"/>
</dbReference>
<reference evidence="3 4" key="1">
    <citation type="journal article" date="2012" name="G3 (Bethesda)">
        <title>Pichia sorbitophila, an interspecies yeast hybrid reveals early steps of genome resolution following polyploidization.</title>
        <authorList>
            <person name="Leh Louis V."/>
            <person name="Despons L."/>
            <person name="Friedrich A."/>
            <person name="Martin T."/>
            <person name="Durrens P."/>
            <person name="Casaregola S."/>
            <person name="Neuveglise C."/>
            <person name="Fairhead C."/>
            <person name="Marck C."/>
            <person name="Cruz J.A."/>
            <person name="Straub M.L."/>
            <person name="Kugler V."/>
            <person name="Sacerdot C."/>
            <person name="Uzunov Z."/>
            <person name="Thierry A."/>
            <person name="Weiss S."/>
            <person name="Bleykasten C."/>
            <person name="De Montigny J."/>
            <person name="Jacques N."/>
            <person name="Jung P."/>
            <person name="Lemaire M."/>
            <person name="Mallet S."/>
            <person name="Morel G."/>
            <person name="Richard G.F."/>
            <person name="Sarkar A."/>
            <person name="Savel G."/>
            <person name="Schacherer J."/>
            <person name="Seret M.L."/>
            <person name="Talla E."/>
            <person name="Samson G."/>
            <person name="Jubin C."/>
            <person name="Poulain J."/>
            <person name="Vacherie B."/>
            <person name="Barbe V."/>
            <person name="Pelletier E."/>
            <person name="Sherman D.J."/>
            <person name="Westhof E."/>
            <person name="Weissenbach J."/>
            <person name="Baret P.V."/>
            <person name="Wincker P."/>
            <person name="Gaillardin C."/>
            <person name="Dujon B."/>
            <person name="Souciet J.L."/>
        </authorList>
    </citation>
    <scope>NUCLEOTIDE SEQUENCE [LARGE SCALE GENOMIC DNA]</scope>
    <source>
        <strain evidence="4">ATCC MYA-4447 / BCRC 22081 / CBS 7064 / NBRC 10061 / NRRL Y-12695</strain>
    </source>
</reference>
<dbReference type="PANTHER" id="PTHR28232:SF1">
    <property type="entry name" value="TRANSCRIPTIONAL REGULATORY PROTEIN RXT2"/>
    <property type="match status" value="1"/>
</dbReference>
<sequence>MLDEQSLEVISRFKQSLVNKSLPSTPYILGAPSRGNKLDVETVDDSALESKVVEYDGKMHLVLSNAAIDRSSSLKRRKWSDFYGKTGRYEQSESEEEDSEDEHPFKKIKLTEILSPLNHPSEIITHPAISRTYRSPVLSNLAKELIDTIELEQNNLNWLNKLLSVLNGEDWYYLLEGELGLPKYDHGLNDDPSRNSPDSSSHTEGNKEENEQSESQKDIKQEIEKDEPAKRITRTATNRSGSGEVDPFFALPETLARYEARQKPPTEMPTEESQQIQEDLINYLQVSIQRQQEYIVNLTNIRNGLVRADRLKENLAKWGKEMNEKKSL</sequence>
<evidence type="ECO:0000313" key="3">
    <source>
        <dbReference type="EMBL" id="CCE86463.1"/>
    </source>
</evidence>
<dbReference type="OrthoDB" id="2405722at2759"/>
<protein>
    <submittedName>
        <fullName evidence="3">Piso0_004953 protein</fullName>
    </submittedName>
</protein>
<dbReference type="FunCoup" id="G8Y0W0">
    <property type="interactions" value="257"/>
</dbReference>
<dbReference type="OMA" id="YNGSEHN"/>